<keyword evidence="3" id="KW-1185">Reference proteome</keyword>
<dbReference type="RefSeq" id="WP_143047946.1">
    <property type="nucleotide sequence ID" value="NZ_AP027363.1"/>
</dbReference>
<evidence type="ECO:0000313" key="3">
    <source>
        <dbReference type="Proteomes" id="UP000199308"/>
    </source>
</evidence>
<protein>
    <submittedName>
        <fullName evidence="2">Uncharacterized protein</fullName>
    </submittedName>
</protein>
<organism evidence="2 3">
    <name type="scientific">Thalassotalea agarivorans</name>
    <name type="common">Thalassomonas agarivorans</name>
    <dbReference type="NCBI Taxonomy" id="349064"/>
    <lineage>
        <taxon>Bacteria</taxon>
        <taxon>Pseudomonadati</taxon>
        <taxon>Pseudomonadota</taxon>
        <taxon>Gammaproteobacteria</taxon>
        <taxon>Alteromonadales</taxon>
        <taxon>Colwelliaceae</taxon>
        <taxon>Thalassotalea</taxon>
    </lineage>
</organism>
<dbReference type="Proteomes" id="UP000199308">
    <property type="component" value="Unassembled WGS sequence"/>
</dbReference>
<evidence type="ECO:0000256" key="1">
    <source>
        <dbReference type="SAM" id="SignalP"/>
    </source>
</evidence>
<proteinExistence type="predicted"/>
<sequence>MKFFVFLTAFLSFQSYAYDANNQNCYSVGKYFDAVVNPVLGDDAWPSKAAMQLSSRGNSSLDNWLRKNIGKNTSEFSRKFQSSSLSSADQKALDKFIKLKEGCEDLIRDVEQQKTMGKPHSDTTRGQVVAEQALGDIFFQGSKKKSDSTVWLGTNRNYRIVGQMAPYCDDYYDQSLIGSNCGQGFHFLSNQRTAEQVCWQFAKRSNAKVITNIEHSDSAKSTMLWSYEGGKKWVLRSYSDAAIKILALKCS</sequence>
<accession>A0A1I0E8R5</accession>
<dbReference type="EMBL" id="FOHK01000007">
    <property type="protein sequence ID" value="SET40850.1"/>
    <property type="molecule type" value="Genomic_DNA"/>
</dbReference>
<reference evidence="2 3" key="1">
    <citation type="submission" date="2016-10" db="EMBL/GenBank/DDBJ databases">
        <authorList>
            <person name="de Groot N.N."/>
        </authorList>
    </citation>
    <scope>NUCLEOTIDE SEQUENCE [LARGE SCALE GENOMIC DNA]</scope>
    <source>
        <strain evidence="2 3">DSM 19706</strain>
    </source>
</reference>
<keyword evidence="1" id="KW-0732">Signal</keyword>
<name>A0A1I0E8R5_THASX</name>
<dbReference type="AlphaFoldDB" id="A0A1I0E8R5"/>
<feature type="chain" id="PRO_5011778165" evidence="1">
    <location>
        <begin position="18"/>
        <end position="251"/>
    </location>
</feature>
<evidence type="ECO:0000313" key="2">
    <source>
        <dbReference type="EMBL" id="SET40850.1"/>
    </source>
</evidence>
<feature type="signal peptide" evidence="1">
    <location>
        <begin position="1"/>
        <end position="17"/>
    </location>
</feature>
<gene>
    <name evidence="2" type="ORF">SAMN05660429_01752</name>
</gene>